<feature type="binding site" evidence="16">
    <location>
        <begin position="270"/>
        <end position="273"/>
    </location>
    <ligand>
        <name>ATP</name>
        <dbReference type="ChEBI" id="CHEBI:30616"/>
    </ligand>
</feature>
<evidence type="ECO:0000256" key="3">
    <source>
        <dbReference type="ARBA" id="ARBA00010728"/>
    </source>
</evidence>
<dbReference type="SUPFAM" id="SSF46589">
    <property type="entry name" value="tRNA-binding arm"/>
    <property type="match status" value="1"/>
</dbReference>
<keyword evidence="7" id="KW-0547">Nucleotide-binding</keyword>
<keyword evidence="10" id="KW-0030">Aminoacyl-tRNA synthetase</keyword>
<evidence type="ECO:0000313" key="19">
    <source>
        <dbReference type="Proteomes" id="UP000271125"/>
    </source>
</evidence>
<feature type="binding site" evidence="16">
    <location>
        <begin position="199"/>
        <end position="202"/>
    </location>
    <ligand>
        <name>ATP</name>
        <dbReference type="ChEBI" id="CHEBI:30616"/>
    </ligand>
</feature>
<evidence type="ECO:0000256" key="7">
    <source>
        <dbReference type="ARBA" id="ARBA00022741"/>
    </source>
</evidence>
<dbReference type="Gene3D" id="3.30.930.10">
    <property type="entry name" value="Bira Bifunctional Protein, Domain 2"/>
    <property type="match status" value="1"/>
</dbReference>
<comment type="similarity">
    <text evidence="3">Belongs to the class-II aminoacyl-tRNA synthetase family. Type-1 seryl-tRNA synthetase subfamily.</text>
</comment>
<evidence type="ECO:0000256" key="4">
    <source>
        <dbReference type="ARBA" id="ARBA00012840"/>
    </source>
</evidence>
<evidence type="ECO:0000256" key="6">
    <source>
        <dbReference type="ARBA" id="ARBA00022598"/>
    </source>
</evidence>
<keyword evidence="9" id="KW-0648">Protein biosynthesis</keyword>
<dbReference type="PROSITE" id="PS50862">
    <property type="entry name" value="AA_TRNA_LIGASE_II"/>
    <property type="match status" value="1"/>
</dbReference>
<comment type="catalytic activity">
    <reaction evidence="13">
        <text>tRNA(Ser) + L-serine + ATP = L-seryl-tRNA(Ser) + AMP + diphosphate + H(+)</text>
        <dbReference type="Rhea" id="RHEA:12292"/>
        <dbReference type="Rhea" id="RHEA-COMP:9669"/>
        <dbReference type="Rhea" id="RHEA-COMP:9703"/>
        <dbReference type="ChEBI" id="CHEBI:15378"/>
        <dbReference type="ChEBI" id="CHEBI:30616"/>
        <dbReference type="ChEBI" id="CHEBI:33019"/>
        <dbReference type="ChEBI" id="CHEBI:33384"/>
        <dbReference type="ChEBI" id="CHEBI:78442"/>
        <dbReference type="ChEBI" id="CHEBI:78533"/>
        <dbReference type="ChEBI" id="CHEBI:456215"/>
        <dbReference type="EC" id="6.1.1.11"/>
    </reaction>
</comment>
<dbReference type="PANTHER" id="PTHR43697:SF1">
    <property type="entry name" value="SERINE--TRNA LIGASE"/>
    <property type="match status" value="1"/>
</dbReference>
<evidence type="ECO:0000256" key="13">
    <source>
        <dbReference type="ARBA" id="ARBA00048823"/>
    </source>
</evidence>
<organism evidence="18 19">
    <name type="scientific">candidate division TA06 bacterium</name>
    <dbReference type="NCBI Taxonomy" id="2250710"/>
    <lineage>
        <taxon>Bacteria</taxon>
        <taxon>Bacteria division TA06</taxon>
    </lineage>
</organism>
<dbReference type="InterPro" id="IPR006195">
    <property type="entry name" value="aa-tRNA-synth_II"/>
</dbReference>
<evidence type="ECO:0000256" key="9">
    <source>
        <dbReference type="ARBA" id="ARBA00022917"/>
    </source>
</evidence>
<keyword evidence="5" id="KW-0963">Cytoplasm</keyword>
<evidence type="ECO:0000259" key="17">
    <source>
        <dbReference type="PROSITE" id="PS50862"/>
    </source>
</evidence>
<dbReference type="GO" id="GO:0004828">
    <property type="term" value="F:serine-tRNA ligase activity"/>
    <property type="evidence" value="ECO:0007669"/>
    <property type="project" value="UniProtKB-UniRule"/>
</dbReference>
<comment type="caution">
    <text evidence="18">The sequence shown here is derived from an EMBL/GenBank/DDBJ whole genome shotgun (WGS) entry which is preliminary data.</text>
</comment>
<dbReference type="NCBIfam" id="TIGR00414">
    <property type="entry name" value="serS"/>
    <property type="match status" value="1"/>
</dbReference>
<comment type="catalytic activity">
    <reaction evidence="12">
        <text>tRNA(Sec) + L-serine + ATP = L-seryl-tRNA(Sec) + AMP + diphosphate + H(+)</text>
        <dbReference type="Rhea" id="RHEA:42580"/>
        <dbReference type="Rhea" id="RHEA-COMP:9742"/>
        <dbReference type="Rhea" id="RHEA-COMP:10128"/>
        <dbReference type="ChEBI" id="CHEBI:15378"/>
        <dbReference type="ChEBI" id="CHEBI:30616"/>
        <dbReference type="ChEBI" id="CHEBI:33019"/>
        <dbReference type="ChEBI" id="CHEBI:33384"/>
        <dbReference type="ChEBI" id="CHEBI:78442"/>
        <dbReference type="ChEBI" id="CHEBI:78533"/>
        <dbReference type="ChEBI" id="CHEBI:456215"/>
        <dbReference type="EC" id="6.1.1.11"/>
    </reaction>
</comment>
<dbReference type="InterPro" id="IPR045864">
    <property type="entry name" value="aa-tRNA-synth_II/BPL/LPL"/>
</dbReference>
<dbReference type="PANTHER" id="PTHR43697">
    <property type="entry name" value="SERYL-TRNA SYNTHETASE"/>
    <property type="match status" value="1"/>
</dbReference>
<dbReference type="Pfam" id="PF00587">
    <property type="entry name" value="tRNA-synt_2b"/>
    <property type="match status" value="1"/>
</dbReference>
<feature type="binding site" evidence="16">
    <location>
        <begin position="183"/>
        <end position="185"/>
    </location>
    <ligand>
        <name>ATP</name>
        <dbReference type="ChEBI" id="CHEBI:30616"/>
    </ligand>
</feature>
<keyword evidence="8 16" id="KW-0067">ATP-binding</keyword>
<evidence type="ECO:0000256" key="5">
    <source>
        <dbReference type="ARBA" id="ARBA00022490"/>
    </source>
</evidence>
<dbReference type="PRINTS" id="PR00981">
    <property type="entry name" value="TRNASYNTHSER"/>
</dbReference>
<evidence type="ECO:0000256" key="12">
    <source>
        <dbReference type="ARBA" id="ARBA00047929"/>
    </source>
</evidence>
<dbReference type="GO" id="GO:0005524">
    <property type="term" value="F:ATP binding"/>
    <property type="evidence" value="ECO:0007669"/>
    <property type="project" value="UniProtKB-KW"/>
</dbReference>
<sequence length="347" mass="39833">MGEDIKDLETKLRDIKDEIRKLSLWVPNIPHRSVPVGDASSNIIVKEWGDKRAFDFVPKSHMELIKNNHLVDFERGSKIAGSHFPCYIGLGARLERALINFMLDYHTIKHNYTEMFPPFLNNKETLTGTGQLPKLEDDMYYIERDGLFLNPTAEPPVTNFHRNDIIDEEMLPVCYTAYTACFRREAGSYGKETKGLKRVHQFNKVELVKFTLPDNSYEEQEKLLGDAEDILKALDIPYKVLLLSTGDMTFASSKTYDIEAYSPGSKEYLEVSSVSNFEDFQARRMNIKFRSNQDNKVHYVHTLNGSGLATPRTFIAIIENYQQRDGSIRIPEVLKPYMGGIEIIECI</sequence>
<name>A0A660SIX4_UNCT6</name>
<dbReference type="AlphaFoldDB" id="A0A660SIX4"/>
<dbReference type="EC" id="6.1.1.11" evidence="4 14"/>
<dbReference type="PIRSF" id="PIRSF001529">
    <property type="entry name" value="Ser-tRNA-synth_IIa"/>
    <property type="match status" value="1"/>
</dbReference>
<dbReference type="CDD" id="cd00770">
    <property type="entry name" value="SerRS_core"/>
    <property type="match status" value="1"/>
</dbReference>
<gene>
    <name evidence="18" type="ORF">DRP43_03055</name>
</gene>
<dbReference type="GO" id="GO:0006434">
    <property type="term" value="P:seryl-tRNA aminoacylation"/>
    <property type="evidence" value="ECO:0007669"/>
    <property type="project" value="UniProtKB-UniRule"/>
</dbReference>
<evidence type="ECO:0000256" key="2">
    <source>
        <dbReference type="ARBA" id="ARBA00005045"/>
    </source>
</evidence>
<dbReference type="GO" id="GO:0005737">
    <property type="term" value="C:cytoplasm"/>
    <property type="evidence" value="ECO:0007669"/>
    <property type="project" value="UniProtKB-SubCell"/>
</dbReference>
<evidence type="ECO:0000256" key="1">
    <source>
        <dbReference type="ARBA" id="ARBA00004496"/>
    </source>
</evidence>
<protein>
    <recommendedName>
        <fullName evidence="11 14">Serine--tRNA ligase</fullName>
        <ecNumber evidence="4 14">6.1.1.11</ecNumber>
    </recommendedName>
</protein>
<feature type="binding site" evidence="15">
    <location>
        <position position="152"/>
    </location>
    <ligand>
        <name>L-serine</name>
        <dbReference type="ChEBI" id="CHEBI:33384"/>
    </ligand>
</feature>
<dbReference type="InterPro" id="IPR002317">
    <property type="entry name" value="Ser-tRNA-ligase_type_1"/>
</dbReference>
<keyword evidence="6 18" id="KW-0436">Ligase</keyword>
<comment type="subcellular location">
    <subcellularLocation>
        <location evidence="1">Cytoplasm</location>
    </subcellularLocation>
</comment>
<evidence type="ECO:0000313" key="18">
    <source>
        <dbReference type="EMBL" id="RKX70785.1"/>
    </source>
</evidence>
<evidence type="ECO:0000256" key="15">
    <source>
        <dbReference type="PIRSR" id="PIRSR001529-1"/>
    </source>
</evidence>
<dbReference type="EMBL" id="QNBD01000118">
    <property type="protein sequence ID" value="RKX70785.1"/>
    <property type="molecule type" value="Genomic_DNA"/>
</dbReference>
<dbReference type="InterPro" id="IPR033729">
    <property type="entry name" value="SerRS_core"/>
</dbReference>
<dbReference type="InterPro" id="IPR002314">
    <property type="entry name" value="aa-tRNA-synt_IIb"/>
</dbReference>
<comment type="pathway">
    <text evidence="2">Aminoacyl-tRNA biosynthesis; selenocysteinyl-tRNA(Sec) biosynthesis; L-seryl-tRNA(Sec) from L-serine and tRNA(Sec): step 1/1.</text>
</comment>
<evidence type="ECO:0000256" key="10">
    <source>
        <dbReference type="ARBA" id="ARBA00023146"/>
    </source>
</evidence>
<proteinExistence type="inferred from homology"/>
<dbReference type="SUPFAM" id="SSF55681">
    <property type="entry name" value="Class II aaRS and biotin synthetases"/>
    <property type="match status" value="1"/>
</dbReference>
<feature type="binding site" evidence="15">
    <location>
        <position position="304"/>
    </location>
    <ligand>
        <name>L-serine</name>
        <dbReference type="ChEBI" id="CHEBI:33384"/>
    </ligand>
</feature>
<reference evidence="18 19" key="1">
    <citation type="submission" date="2018-06" db="EMBL/GenBank/DDBJ databases">
        <title>Extensive metabolic versatility and redundancy in microbially diverse, dynamic hydrothermal sediments.</title>
        <authorList>
            <person name="Dombrowski N."/>
            <person name="Teske A."/>
            <person name="Baker B.J."/>
        </authorList>
    </citation>
    <scope>NUCLEOTIDE SEQUENCE [LARGE SCALE GENOMIC DNA]</scope>
    <source>
        <strain evidence="18">B10_G13</strain>
    </source>
</reference>
<evidence type="ECO:0000256" key="8">
    <source>
        <dbReference type="ARBA" id="ARBA00022840"/>
    </source>
</evidence>
<evidence type="ECO:0000256" key="16">
    <source>
        <dbReference type="PIRSR" id="PIRSR001529-2"/>
    </source>
</evidence>
<feature type="domain" description="Aminoacyl-transfer RNA synthetases class-II family profile" evidence="17">
    <location>
        <begin position="93"/>
        <end position="331"/>
    </location>
</feature>
<accession>A0A660SIX4</accession>
<feature type="binding site" evidence="15">
    <location>
        <position position="183"/>
    </location>
    <ligand>
        <name>L-serine</name>
        <dbReference type="ChEBI" id="CHEBI:33384"/>
    </ligand>
</feature>
<evidence type="ECO:0000256" key="14">
    <source>
        <dbReference type="NCBIfam" id="TIGR00414"/>
    </source>
</evidence>
<evidence type="ECO:0000256" key="11">
    <source>
        <dbReference type="ARBA" id="ARBA00039158"/>
    </source>
</evidence>
<feature type="binding site" evidence="15">
    <location>
        <position position="206"/>
    </location>
    <ligand>
        <name>L-serine</name>
        <dbReference type="ChEBI" id="CHEBI:33384"/>
    </ligand>
</feature>
<dbReference type="InterPro" id="IPR010978">
    <property type="entry name" value="tRNA-bd_arm"/>
</dbReference>
<dbReference type="Proteomes" id="UP000271125">
    <property type="component" value="Unassembled WGS sequence"/>
</dbReference>